<proteinExistence type="predicted"/>
<sequence length="134" mass="15817">MTVGEQYKILLKKINTEREYSRTLQAEIVRLTNLNKAQRWQSRSLRDDIDVLTQQLDMKVEPMRADYLNRMRELESRIQVLGNENRELKRRVRRSYVSFPRPSFSGDAEDMEAEAILTVQMFAIRIPLSKLIAS</sequence>
<gene>
    <name evidence="2" type="ORF">DFL_003707</name>
</gene>
<dbReference type="EMBL" id="SAEB01000006">
    <property type="protein sequence ID" value="RVD85383.1"/>
    <property type="molecule type" value="Genomic_DNA"/>
</dbReference>
<dbReference type="RefSeq" id="XP_067490927.1">
    <property type="nucleotide sequence ID" value="XM_067632682.1"/>
</dbReference>
<feature type="coiled-coil region" evidence="1">
    <location>
        <begin position="64"/>
        <end position="91"/>
    </location>
</feature>
<organism evidence="2 3">
    <name type="scientific">Arthrobotrys flagrans</name>
    <name type="common">Nematode-trapping fungus</name>
    <name type="synonym">Trichothecium flagrans</name>
    <dbReference type="NCBI Taxonomy" id="97331"/>
    <lineage>
        <taxon>Eukaryota</taxon>
        <taxon>Fungi</taxon>
        <taxon>Dikarya</taxon>
        <taxon>Ascomycota</taxon>
        <taxon>Pezizomycotina</taxon>
        <taxon>Orbiliomycetes</taxon>
        <taxon>Orbiliales</taxon>
        <taxon>Orbiliaceae</taxon>
        <taxon>Arthrobotrys</taxon>
    </lineage>
</organism>
<name>A0A437A2L9_ARTFL</name>
<evidence type="ECO:0000313" key="3">
    <source>
        <dbReference type="Proteomes" id="UP000283090"/>
    </source>
</evidence>
<keyword evidence="3" id="KW-1185">Reference proteome</keyword>
<evidence type="ECO:0000313" key="2">
    <source>
        <dbReference type="EMBL" id="RVD85383.1"/>
    </source>
</evidence>
<dbReference type="VEuPathDB" id="FungiDB:DFL_003707"/>
<dbReference type="Proteomes" id="UP000283090">
    <property type="component" value="Unassembled WGS sequence"/>
</dbReference>
<dbReference type="GeneID" id="93586018"/>
<dbReference type="AlphaFoldDB" id="A0A437A2L9"/>
<keyword evidence="1" id="KW-0175">Coiled coil</keyword>
<evidence type="ECO:0000256" key="1">
    <source>
        <dbReference type="SAM" id="Coils"/>
    </source>
</evidence>
<comment type="caution">
    <text evidence="2">The sequence shown here is derived from an EMBL/GenBank/DDBJ whole genome shotgun (WGS) entry which is preliminary data.</text>
</comment>
<reference evidence="2 3" key="1">
    <citation type="submission" date="2019-01" db="EMBL/GenBank/DDBJ databases">
        <title>Intercellular communication is required for trap formation in the nematode-trapping fungus Duddingtonia flagrans.</title>
        <authorList>
            <person name="Youssar L."/>
            <person name="Wernet V."/>
            <person name="Hensel N."/>
            <person name="Hildebrandt H.-G."/>
            <person name="Fischer R."/>
        </authorList>
    </citation>
    <scope>NUCLEOTIDE SEQUENCE [LARGE SCALE GENOMIC DNA]</scope>
    <source>
        <strain evidence="2 3">CBS H-5679</strain>
    </source>
</reference>
<accession>A0A437A2L9</accession>
<protein>
    <submittedName>
        <fullName evidence="2">Uncharacterized protein</fullName>
    </submittedName>
</protein>